<dbReference type="OrthoDB" id="301415at2759"/>
<dbReference type="EMBL" id="KZ819423">
    <property type="protein sequence ID" value="PWN40262.1"/>
    <property type="molecule type" value="Genomic_DNA"/>
</dbReference>
<reference evidence="3 4" key="1">
    <citation type="journal article" date="2018" name="Mol. Biol. Evol.">
        <title>Broad Genomic Sampling Reveals a Smut Pathogenic Ancestry of the Fungal Clade Ustilaginomycotina.</title>
        <authorList>
            <person name="Kijpornyongpan T."/>
            <person name="Mondo S.J."/>
            <person name="Barry K."/>
            <person name="Sandor L."/>
            <person name="Lee J."/>
            <person name="Lipzen A."/>
            <person name="Pangilinan J."/>
            <person name="LaButti K."/>
            <person name="Hainaut M."/>
            <person name="Henrissat B."/>
            <person name="Grigoriev I.V."/>
            <person name="Spatafora J.W."/>
            <person name="Aime M.C."/>
        </authorList>
    </citation>
    <scope>NUCLEOTIDE SEQUENCE [LARGE SCALE GENOMIC DNA]</scope>
    <source>
        <strain evidence="3 4">MCA 4658</strain>
    </source>
</reference>
<dbReference type="GO" id="GO:0004674">
    <property type="term" value="F:protein serine/threonine kinase activity"/>
    <property type="evidence" value="ECO:0007669"/>
    <property type="project" value="TreeGrafter"/>
</dbReference>
<name>A0A316VRX7_9BASI</name>
<feature type="compositionally biased region" description="Acidic residues" evidence="1">
    <location>
        <begin position="514"/>
        <end position="523"/>
    </location>
</feature>
<dbReference type="AlphaFoldDB" id="A0A316VRX7"/>
<dbReference type="InParanoid" id="A0A316VRX7"/>
<dbReference type="STRING" id="1522189.A0A316VRX7"/>
<dbReference type="InterPro" id="IPR002035">
    <property type="entry name" value="VWF_A"/>
</dbReference>
<sequence length="595" mass="62341">MSSASGSRGGVYGMFGSAAQNIPETSASASASSSTHQQSFTGAGVFGMSQPEPDPDPQDDRLLDLVFIMDATGSMGSYIASATKNIETISEEIIRSEHLSAPSALRIGLIAYRDHPPQDHTYIVKNFGFTESIDVIKANLGTLYASGGGDGPEAVTAAMKAALDLDWRPEATRLAVLIADAPPHGIGEYGDGFTQGSPDGFDPLQVARAMAASGIPLFMVACEPALSGYQHAADFYQGLVRITGGQLLPLTTASLLAPVIIGAAGECMSLDRLHREIGDQVAQRIAQMSLDNPAENDVMDSVTRDLYNSLTLRREVTKQLIVESIYRETPESLHNVQIWSAAPDLASARPHIRRVTGSRLSEKYLRERSVSSAYKPFTPYAHPRTSGESADGSGSSSSAMADIFGFGSSSSSRTSAGYGRFSSAGTSPEGGRGGFGASPSSPPGSRKVVSDFSAFSAKPGTTFGGTPSGSPQLDRNASGDANKPSSPTNPWSNGPRSGAAFSNPRSRFQSGGGMDDDDDDDDVADKIDDGMDDDDDGDVVSNALKRRPGLPVQIASDGALQVAGDDGSTLALKQGAISIEQVRRLAMFSARRSGF</sequence>
<dbReference type="GO" id="GO:0005737">
    <property type="term" value="C:cytoplasm"/>
    <property type="evidence" value="ECO:0007669"/>
    <property type="project" value="TreeGrafter"/>
</dbReference>
<feature type="region of interest" description="Disordered" evidence="1">
    <location>
        <begin position="376"/>
        <end position="397"/>
    </location>
</feature>
<evidence type="ECO:0000313" key="4">
    <source>
        <dbReference type="Proteomes" id="UP000245783"/>
    </source>
</evidence>
<dbReference type="Proteomes" id="UP000245783">
    <property type="component" value="Unassembled WGS sequence"/>
</dbReference>
<dbReference type="SMART" id="SM00327">
    <property type="entry name" value="VWA"/>
    <property type="match status" value="1"/>
</dbReference>
<feature type="region of interest" description="Disordered" evidence="1">
    <location>
        <begin position="410"/>
        <end position="545"/>
    </location>
</feature>
<dbReference type="PANTHER" id="PTHR47763">
    <property type="entry name" value="ALPHA-PROTEIN KINASE VWKA"/>
    <property type="match status" value="1"/>
</dbReference>
<dbReference type="PANTHER" id="PTHR47763:SF1">
    <property type="entry name" value="DUF659 DOMAIN-CONTAINING PROTEIN"/>
    <property type="match status" value="1"/>
</dbReference>
<keyword evidence="4" id="KW-1185">Reference proteome</keyword>
<dbReference type="InterPro" id="IPR036465">
    <property type="entry name" value="vWFA_dom_sf"/>
</dbReference>
<dbReference type="SUPFAM" id="SSF53300">
    <property type="entry name" value="vWA-like"/>
    <property type="match status" value="1"/>
</dbReference>
<dbReference type="RefSeq" id="XP_025367422.1">
    <property type="nucleotide sequence ID" value="XM_025514613.1"/>
</dbReference>
<gene>
    <name evidence="3" type="ORF">IE81DRAFT_325737</name>
</gene>
<dbReference type="Pfam" id="PF00092">
    <property type="entry name" value="VWA"/>
    <property type="match status" value="1"/>
</dbReference>
<feature type="domain" description="VWFA" evidence="2">
    <location>
        <begin position="64"/>
        <end position="221"/>
    </location>
</feature>
<evidence type="ECO:0000313" key="3">
    <source>
        <dbReference type="EMBL" id="PWN40262.1"/>
    </source>
</evidence>
<evidence type="ECO:0000259" key="2">
    <source>
        <dbReference type="PROSITE" id="PS50234"/>
    </source>
</evidence>
<dbReference type="InterPro" id="IPR052969">
    <property type="entry name" value="Thr-specific_kinase-like"/>
</dbReference>
<protein>
    <recommendedName>
        <fullName evidence="2">VWFA domain-containing protein</fullName>
    </recommendedName>
</protein>
<organism evidence="3 4">
    <name type="scientific">Ceraceosorus guamensis</name>
    <dbReference type="NCBI Taxonomy" id="1522189"/>
    <lineage>
        <taxon>Eukaryota</taxon>
        <taxon>Fungi</taxon>
        <taxon>Dikarya</taxon>
        <taxon>Basidiomycota</taxon>
        <taxon>Ustilaginomycotina</taxon>
        <taxon>Exobasidiomycetes</taxon>
        <taxon>Ceraceosorales</taxon>
        <taxon>Ceraceosoraceae</taxon>
        <taxon>Ceraceosorus</taxon>
    </lineage>
</organism>
<accession>A0A316VRX7</accession>
<feature type="compositionally biased region" description="Polar residues" evidence="1">
    <location>
        <begin position="483"/>
        <end position="495"/>
    </location>
</feature>
<feature type="compositionally biased region" description="Low complexity" evidence="1">
    <location>
        <begin position="386"/>
        <end position="397"/>
    </location>
</feature>
<dbReference type="Gene3D" id="3.40.50.410">
    <property type="entry name" value="von Willebrand factor, type A domain"/>
    <property type="match status" value="1"/>
</dbReference>
<dbReference type="PROSITE" id="PS50234">
    <property type="entry name" value="VWFA"/>
    <property type="match status" value="1"/>
</dbReference>
<dbReference type="GeneID" id="37036483"/>
<evidence type="ECO:0000256" key="1">
    <source>
        <dbReference type="SAM" id="MobiDB-lite"/>
    </source>
</evidence>
<proteinExistence type="predicted"/>
<feature type="region of interest" description="Disordered" evidence="1">
    <location>
        <begin position="40"/>
        <end position="60"/>
    </location>
</feature>